<evidence type="ECO:0000313" key="3">
    <source>
        <dbReference type="EMBL" id="BBX34605.1"/>
    </source>
</evidence>
<dbReference type="EMBL" id="AP022567">
    <property type="protein sequence ID" value="BBX34605.1"/>
    <property type="molecule type" value="Genomic_DNA"/>
</dbReference>
<name>A0ABM7HVI5_MYCME</name>
<dbReference type="InterPro" id="IPR036188">
    <property type="entry name" value="FAD/NAD-bd_sf"/>
</dbReference>
<feature type="region of interest" description="Disordered" evidence="1">
    <location>
        <begin position="1"/>
        <end position="20"/>
    </location>
</feature>
<feature type="compositionally biased region" description="Polar residues" evidence="1">
    <location>
        <begin position="1"/>
        <end position="13"/>
    </location>
</feature>
<keyword evidence="4" id="KW-1185">Reference proteome</keyword>
<sequence length="75" mass="7707">MNSTATTDYTSFTGWIDPPTDIPPPLTENLTCSVAVIGGGLAGLSTARRLAGRGVDTVLLESGCCGYGPFDTAVR</sequence>
<accession>A0ABM7HVI5</accession>
<feature type="domain" description="FAD dependent oxidoreductase" evidence="2">
    <location>
        <begin position="34"/>
        <end position="64"/>
    </location>
</feature>
<organism evidence="3 4">
    <name type="scientific">Mycolicibacterium mageritense</name>
    <name type="common">Mycobacterium mageritense</name>
    <dbReference type="NCBI Taxonomy" id="53462"/>
    <lineage>
        <taxon>Bacteria</taxon>
        <taxon>Bacillati</taxon>
        <taxon>Actinomycetota</taxon>
        <taxon>Actinomycetes</taxon>
        <taxon>Mycobacteriales</taxon>
        <taxon>Mycobacteriaceae</taxon>
        <taxon>Mycolicibacterium</taxon>
    </lineage>
</organism>
<dbReference type="RefSeq" id="WP_036429516.1">
    <property type="nucleotide sequence ID" value="NZ_AP022567.1"/>
</dbReference>
<gene>
    <name evidence="3" type="ORF">MMAGJ_38870</name>
</gene>
<proteinExistence type="predicted"/>
<protein>
    <recommendedName>
        <fullName evidence="2">FAD dependent oxidoreductase domain-containing protein</fullName>
    </recommendedName>
</protein>
<dbReference type="Gene3D" id="3.50.50.60">
    <property type="entry name" value="FAD/NAD(P)-binding domain"/>
    <property type="match status" value="1"/>
</dbReference>
<dbReference type="Proteomes" id="UP000465622">
    <property type="component" value="Chromosome"/>
</dbReference>
<dbReference type="SUPFAM" id="SSF51905">
    <property type="entry name" value="FAD/NAD(P)-binding domain"/>
    <property type="match status" value="1"/>
</dbReference>
<reference evidence="3 4" key="1">
    <citation type="journal article" date="2019" name="Emerg. Microbes Infect.">
        <title>Comprehensive subspecies identification of 175 nontuberculous mycobacteria species based on 7547 genomic profiles.</title>
        <authorList>
            <person name="Matsumoto Y."/>
            <person name="Kinjo T."/>
            <person name="Motooka D."/>
            <person name="Nabeya D."/>
            <person name="Jung N."/>
            <person name="Uechi K."/>
            <person name="Horii T."/>
            <person name="Iida T."/>
            <person name="Fujita J."/>
            <person name="Nakamura S."/>
        </authorList>
    </citation>
    <scope>NUCLEOTIDE SEQUENCE [LARGE SCALE GENOMIC DNA]</scope>
    <source>
        <strain evidence="3 4">JCM 12375</strain>
    </source>
</reference>
<evidence type="ECO:0000259" key="2">
    <source>
        <dbReference type="Pfam" id="PF01266"/>
    </source>
</evidence>
<dbReference type="InterPro" id="IPR006076">
    <property type="entry name" value="FAD-dep_OxRdtase"/>
</dbReference>
<evidence type="ECO:0000256" key="1">
    <source>
        <dbReference type="SAM" id="MobiDB-lite"/>
    </source>
</evidence>
<evidence type="ECO:0000313" key="4">
    <source>
        <dbReference type="Proteomes" id="UP000465622"/>
    </source>
</evidence>
<dbReference type="Pfam" id="PF01266">
    <property type="entry name" value="DAO"/>
    <property type="match status" value="1"/>
</dbReference>